<dbReference type="InterPro" id="IPR029058">
    <property type="entry name" value="AB_hydrolase_fold"/>
</dbReference>
<dbReference type="InterPro" id="IPR050266">
    <property type="entry name" value="AB_hydrolase_sf"/>
</dbReference>
<dbReference type="PRINTS" id="PR00111">
    <property type="entry name" value="ABHYDROLASE"/>
</dbReference>
<dbReference type="GO" id="GO:0003824">
    <property type="term" value="F:catalytic activity"/>
    <property type="evidence" value="ECO:0007669"/>
    <property type="project" value="UniProtKB-ARBA"/>
</dbReference>
<dbReference type="PANTHER" id="PTHR43798">
    <property type="entry name" value="MONOACYLGLYCEROL LIPASE"/>
    <property type="match status" value="1"/>
</dbReference>
<protein>
    <submittedName>
        <fullName evidence="2">Pimeloyl-ACP methyl ester carboxylesterase</fullName>
    </submittedName>
</protein>
<dbReference type="Pfam" id="PF12697">
    <property type="entry name" value="Abhydrolase_6"/>
    <property type="match status" value="1"/>
</dbReference>
<dbReference type="OrthoDB" id="2987348at2"/>
<name>A0A1H0ZUV8_9MICC</name>
<dbReference type="AlphaFoldDB" id="A0A1H0ZUV8"/>
<keyword evidence="3" id="KW-1185">Reference proteome</keyword>
<evidence type="ECO:0000259" key="1">
    <source>
        <dbReference type="Pfam" id="PF12697"/>
    </source>
</evidence>
<evidence type="ECO:0000313" key="3">
    <source>
        <dbReference type="Proteomes" id="UP000181917"/>
    </source>
</evidence>
<reference evidence="2 3" key="1">
    <citation type="submission" date="2016-10" db="EMBL/GenBank/DDBJ databases">
        <authorList>
            <person name="de Groot N.N."/>
        </authorList>
    </citation>
    <scope>NUCLEOTIDE SEQUENCE [LARGE SCALE GENOMIC DNA]</scope>
    <source>
        <strain evidence="2 3">DSM 20117</strain>
    </source>
</reference>
<gene>
    <name evidence="2" type="ORF">SAMN04489742_0575</name>
</gene>
<accession>A0A1H0ZUV8</accession>
<proteinExistence type="predicted"/>
<feature type="domain" description="AB hydrolase-1" evidence="1">
    <location>
        <begin position="42"/>
        <end position="280"/>
    </location>
</feature>
<dbReference type="STRING" id="37928.SAMN04489742_0575"/>
<dbReference type="KEGG" id="acry:AC20117_14435"/>
<dbReference type="RefSeq" id="WP_074699150.1">
    <property type="nucleotide sequence ID" value="NZ_CP018863.1"/>
</dbReference>
<sequence length="289" mass="31762">MNRNEGNGIRERLLAAIPLTDKIRQLNGVSTAVLEGGDGPPIVLLHGHGEFAAVWLRVVPELLKTHHLVIPDLPGQGASEYTDGGQLDAEGVLQWLDQLIDATCDSAPVLAGHLLGGAIAARYAADHGHRLAHLVLVDTMGLAWYRPAPRFAIPMVGFMARPSAKSRDRLFDQCFLDREQLRQRIGDSWEPLMDYALDRVRTPSVQSAVRRQITGLGMRPIPPADLARIDVPTTLIHGRYDLQVRLKTAEEAAARYGWALHVIDDCRDDPAAEQPEAFIHAMRAALEPA</sequence>
<dbReference type="EMBL" id="FNKH01000002">
    <property type="protein sequence ID" value="SDQ31142.1"/>
    <property type="molecule type" value="Genomic_DNA"/>
</dbReference>
<dbReference type="InterPro" id="IPR000073">
    <property type="entry name" value="AB_hydrolase_1"/>
</dbReference>
<evidence type="ECO:0000313" key="2">
    <source>
        <dbReference type="EMBL" id="SDQ31142.1"/>
    </source>
</evidence>
<dbReference type="SUPFAM" id="SSF53474">
    <property type="entry name" value="alpha/beta-Hydrolases"/>
    <property type="match status" value="1"/>
</dbReference>
<dbReference type="Proteomes" id="UP000181917">
    <property type="component" value="Unassembled WGS sequence"/>
</dbReference>
<organism evidence="2 3">
    <name type="scientific">Crystallibacter crystallopoietes</name>
    <dbReference type="NCBI Taxonomy" id="37928"/>
    <lineage>
        <taxon>Bacteria</taxon>
        <taxon>Bacillati</taxon>
        <taxon>Actinomycetota</taxon>
        <taxon>Actinomycetes</taxon>
        <taxon>Micrococcales</taxon>
        <taxon>Micrococcaceae</taxon>
        <taxon>Crystallibacter</taxon>
    </lineage>
</organism>
<dbReference type="GO" id="GO:0016020">
    <property type="term" value="C:membrane"/>
    <property type="evidence" value="ECO:0007669"/>
    <property type="project" value="TreeGrafter"/>
</dbReference>
<dbReference type="PANTHER" id="PTHR43798:SF33">
    <property type="entry name" value="HYDROLASE, PUTATIVE (AFU_ORTHOLOGUE AFUA_2G14860)-RELATED"/>
    <property type="match status" value="1"/>
</dbReference>
<dbReference type="Gene3D" id="3.40.50.1820">
    <property type="entry name" value="alpha/beta hydrolase"/>
    <property type="match status" value="1"/>
</dbReference>